<dbReference type="InterPro" id="IPR036388">
    <property type="entry name" value="WH-like_DNA-bd_sf"/>
</dbReference>
<comment type="caution">
    <text evidence="1">The sequence shown here is derived from an EMBL/GenBank/DDBJ whole genome shotgun (WGS) entry which is preliminary data.</text>
</comment>
<reference evidence="1" key="1">
    <citation type="journal article" date="2023" name="G3 (Bethesda)">
        <title>A reference genome for the long-term kleptoplast-retaining sea slug Elysia crispata morphotype clarki.</title>
        <authorList>
            <person name="Eastman K.E."/>
            <person name="Pendleton A.L."/>
            <person name="Shaikh M.A."/>
            <person name="Suttiyut T."/>
            <person name="Ogas R."/>
            <person name="Tomko P."/>
            <person name="Gavelis G."/>
            <person name="Widhalm J.R."/>
            <person name="Wisecaver J.H."/>
        </authorList>
    </citation>
    <scope>NUCLEOTIDE SEQUENCE</scope>
    <source>
        <strain evidence="1">ECLA1</strain>
    </source>
</reference>
<evidence type="ECO:0000313" key="1">
    <source>
        <dbReference type="EMBL" id="KAK3746511.1"/>
    </source>
</evidence>
<gene>
    <name evidence="1" type="ORF">RRG08_015182</name>
</gene>
<dbReference type="Proteomes" id="UP001283361">
    <property type="component" value="Unassembled WGS sequence"/>
</dbReference>
<protein>
    <submittedName>
        <fullName evidence="1">Uncharacterized protein</fullName>
    </submittedName>
</protein>
<evidence type="ECO:0000313" key="2">
    <source>
        <dbReference type="Proteomes" id="UP001283361"/>
    </source>
</evidence>
<sequence length="93" mass="10357">MNELTCHMLEVIHASASGQAAGEERGKGEVVPAILCKKKRKREVYSQFAFAYASLQVQKIIRSDQSEQGCSVDEICQQLRSVAPKAIRDTIEF</sequence>
<dbReference type="EMBL" id="JAWDGP010006139">
    <property type="protein sequence ID" value="KAK3746511.1"/>
    <property type="molecule type" value="Genomic_DNA"/>
</dbReference>
<accession>A0AAE0YHW9</accession>
<keyword evidence="2" id="KW-1185">Reference proteome</keyword>
<proteinExistence type="predicted"/>
<dbReference type="Gene3D" id="1.10.10.10">
    <property type="entry name" value="Winged helix-like DNA-binding domain superfamily/Winged helix DNA-binding domain"/>
    <property type="match status" value="1"/>
</dbReference>
<name>A0AAE0YHW9_9GAST</name>
<dbReference type="AlphaFoldDB" id="A0AAE0YHW9"/>
<organism evidence="1 2">
    <name type="scientific">Elysia crispata</name>
    <name type="common">lettuce slug</name>
    <dbReference type="NCBI Taxonomy" id="231223"/>
    <lineage>
        <taxon>Eukaryota</taxon>
        <taxon>Metazoa</taxon>
        <taxon>Spiralia</taxon>
        <taxon>Lophotrochozoa</taxon>
        <taxon>Mollusca</taxon>
        <taxon>Gastropoda</taxon>
        <taxon>Heterobranchia</taxon>
        <taxon>Euthyneura</taxon>
        <taxon>Panpulmonata</taxon>
        <taxon>Sacoglossa</taxon>
        <taxon>Placobranchoidea</taxon>
        <taxon>Plakobranchidae</taxon>
        <taxon>Elysia</taxon>
    </lineage>
</organism>